<reference evidence="1 2" key="1">
    <citation type="submission" date="2016-03" db="EMBL/GenBank/DDBJ databases">
        <title>Comparative genomics of human isolates of Fusobacterium necrophorum.</title>
        <authorList>
            <person name="Jensen A."/>
            <person name="Bank S."/>
            <person name="Andersen P.S."/>
            <person name="Kristensen L.H."/>
            <person name="Prag J."/>
        </authorList>
    </citation>
    <scope>NUCLEOTIDE SEQUENCE [LARGE SCALE GENOMIC DNA]</scope>
    <source>
        <strain evidence="1 2">LS_1264</strain>
    </source>
</reference>
<gene>
    <name evidence="1" type="ORF">A2J07_05210</name>
</gene>
<dbReference type="Proteomes" id="UP000075816">
    <property type="component" value="Unassembled WGS sequence"/>
</dbReference>
<dbReference type="AlphaFoldDB" id="A0A162IYI1"/>
<protein>
    <submittedName>
        <fullName evidence="1">Uncharacterized protein</fullName>
    </submittedName>
</protein>
<evidence type="ECO:0000313" key="2">
    <source>
        <dbReference type="Proteomes" id="UP000075816"/>
    </source>
</evidence>
<sequence>MKQKLDILYQLLFEEEDSWEELQHKPFFEKLSEEEFEYFLEIKHRFFERGFYLGKYFGEINIKK</sequence>
<evidence type="ECO:0000313" key="1">
    <source>
        <dbReference type="EMBL" id="KYL04705.1"/>
    </source>
</evidence>
<name>A0A162IYI1_9FUSO</name>
<dbReference type="RefSeq" id="WP_005957378.1">
    <property type="nucleotide sequence ID" value="NZ_CAXOUQ010000026.1"/>
</dbReference>
<accession>A0A162IYI1</accession>
<dbReference type="EMBL" id="LVEA01000031">
    <property type="protein sequence ID" value="KYL04705.1"/>
    <property type="molecule type" value="Genomic_DNA"/>
</dbReference>
<comment type="caution">
    <text evidence="1">The sequence shown here is derived from an EMBL/GenBank/DDBJ whole genome shotgun (WGS) entry which is preliminary data.</text>
</comment>
<organism evidence="1 2">
    <name type="scientific">Fusobacterium necrophorum subsp. funduliforme</name>
    <dbReference type="NCBI Taxonomy" id="143387"/>
    <lineage>
        <taxon>Bacteria</taxon>
        <taxon>Fusobacteriati</taxon>
        <taxon>Fusobacteriota</taxon>
        <taxon>Fusobacteriia</taxon>
        <taxon>Fusobacteriales</taxon>
        <taxon>Fusobacteriaceae</taxon>
        <taxon>Fusobacterium</taxon>
    </lineage>
</organism>
<proteinExistence type="predicted"/>